<protein>
    <submittedName>
        <fullName evidence="6">Uncharacterized protein</fullName>
    </submittedName>
</protein>
<proteinExistence type="predicted"/>
<comment type="subcellular location">
    <subcellularLocation>
        <location evidence="1">Membrane</location>
        <topology evidence="1">Multi-pass membrane protein</topology>
    </subcellularLocation>
</comment>
<evidence type="ECO:0000256" key="1">
    <source>
        <dbReference type="ARBA" id="ARBA00004141"/>
    </source>
</evidence>
<organism evidence="6 7">
    <name type="scientific">Jimgerdemannia flammicorona</name>
    <dbReference type="NCBI Taxonomy" id="994334"/>
    <lineage>
        <taxon>Eukaryota</taxon>
        <taxon>Fungi</taxon>
        <taxon>Fungi incertae sedis</taxon>
        <taxon>Mucoromycota</taxon>
        <taxon>Mucoromycotina</taxon>
        <taxon>Endogonomycetes</taxon>
        <taxon>Endogonales</taxon>
        <taxon>Endogonaceae</taxon>
        <taxon>Jimgerdemannia</taxon>
    </lineage>
</organism>
<dbReference type="PANTHER" id="PTHR36460">
    <property type="entry name" value="UPF0132 DOMAIN PROTEIN (AFU_ORTHOLOGUE AFUA_3G10255)"/>
    <property type="match status" value="1"/>
</dbReference>
<keyword evidence="7" id="KW-1185">Reference proteome</keyword>
<feature type="region of interest" description="Disordered" evidence="5">
    <location>
        <begin position="1"/>
        <end position="71"/>
    </location>
</feature>
<keyword evidence="2" id="KW-0812">Transmembrane</keyword>
<evidence type="ECO:0000256" key="5">
    <source>
        <dbReference type="SAM" id="MobiDB-lite"/>
    </source>
</evidence>
<dbReference type="GO" id="GO:0016020">
    <property type="term" value="C:membrane"/>
    <property type="evidence" value="ECO:0007669"/>
    <property type="project" value="UniProtKB-SubCell"/>
</dbReference>
<dbReference type="Proteomes" id="UP000268093">
    <property type="component" value="Unassembled WGS sequence"/>
</dbReference>
<name>A0A433DEM2_9FUNG</name>
<dbReference type="EMBL" id="RBNI01002434">
    <property type="protein sequence ID" value="RUP49293.1"/>
    <property type="molecule type" value="Genomic_DNA"/>
</dbReference>
<evidence type="ECO:0000256" key="4">
    <source>
        <dbReference type="ARBA" id="ARBA00023136"/>
    </source>
</evidence>
<gene>
    <name evidence="6" type="ORF">BC936DRAFT_142853</name>
</gene>
<evidence type="ECO:0000256" key="2">
    <source>
        <dbReference type="ARBA" id="ARBA00022692"/>
    </source>
</evidence>
<feature type="compositionally biased region" description="Polar residues" evidence="5">
    <location>
        <begin position="38"/>
        <end position="49"/>
    </location>
</feature>
<dbReference type="PANTHER" id="PTHR36460:SF1">
    <property type="entry name" value="UPF0132 DOMAIN PROTEIN (AFU_ORTHOLOGUE AFUA_3G10255)"/>
    <property type="match status" value="1"/>
</dbReference>
<dbReference type="OrthoDB" id="5546837at2759"/>
<keyword evidence="4" id="KW-0472">Membrane</keyword>
<sequence>MSDFAPYQPAPDDRSRLSKAKLKAPVSPPKPSLKYQPIPTQSSSLTHSASALEAGIGSSSSAPTRGGEQVQGQIRVNKYETSLPVRVDVEAALTYALGAVTGVFFLVVEQKNDYVRFHAWQVRILWGVLCNIYLVQETIMETRA</sequence>
<evidence type="ECO:0000313" key="6">
    <source>
        <dbReference type="EMBL" id="RUP49293.1"/>
    </source>
</evidence>
<reference evidence="6 7" key="1">
    <citation type="journal article" date="2018" name="New Phytol.">
        <title>Phylogenomics of Endogonaceae and evolution of mycorrhizas within Mucoromycota.</title>
        <authorList>
            <person name="Chang Y."/>
            <person name="Desiro A."/>
            <person name="Na H."/>
            <person name="Sandor L."/>
            <person name="Lipzen A."/>
            <person name="Clum A."/>
            <person name="Barry K."/>
            <person name="Grigoriev I.V."/>
            <person name="Martin F.M."/>
            <person name="Stajich J.E."/>
            <person name="Smith M.E."/>
            <person name="Bonito G."/>
            <person name="Spatafora J.W."/>
        </authorList>
    </citation>
    <scope>NUCLEOTIDE SEQUENCE [LARGE SCALE GENOMIC DNA]</scope>
    <source>
        <strain evidence="6 7">GMNB39</strain>
    </source>
</reference>
<evidence type="ECO:0000313" key="7">
    <source>
        <dbReference type="Proteomes" id="UP000268093"/>
    </source>
</evidence>
<keyword evidence="3" id="KW-1133">Transmembrane helix</keyword>
<dbReference type="AlphaFoldDB" id="A0A433DEM2"/>
<accession>A0A433DEM2</accession>
<comment type="caution">
    <text evidence="6">The sequence shown here is derived from an EMBL/GenBank/DDBJ whole genome shotgun (WGS) entry which is preliminary data.</text>
</comment>
<evidence type="ECO:0000256" key="3">
    <source>
        <dbReference type="ARBA" id="ARBA00022989"/>
    </source>
</evidence>